<protein>
    <submittedName>
        <fullName evidence="2">Uncharacterized protein</fullName>
    </submittedName>
</protein>
<evidence type="ECO:0000313" key="2">
    <source>
        <dbReference type="EMBL" id="PPQ76267.1"/>
    </source>
</evidence>
<organism evidence="2 3">
    <name type="scientific">Gymnopilus dilepis</name>
    <dbReference type="NCBI Taxonomy" id="231916"/>
    <lineage>
        <taxon>Eukaryota</taxon>
        <taxon>Fungi</taxon>
        <taxon>Dikarya</taxon>
        <taxon>Basidiomycota</taxon>
        <taxon>Agaricomycotina</taxon>
        <taxon>Agaricomycetes</taxon>
        <taxon>Agaricomycetidae</taxon>
        <taxon>Agaricales</taxon>
        <taxon>Agaricineae</taxon>
        <taxon>Hymenogastraceae</taxon>
        <taxon>Gymnopilus</taxon>
    </lineage>
</organism>
<feature type="region of interest" description="Disordered" evidence="1">
    <location>
        <begin position="39"/>
        <end position="70"/>
    </location>
</feature>
<feature type="region of interest" description="Disordered" evidence="1">
    <location>
        <begin position="1"/>
        <end position="25"/>
    </location>
</feature>
<dbReference type="EMBL" id="NHYE01005179">
    <property type="protein sequence ID" value="PPQ76267.1"/>
    <property type="molecule type" value="Genomic_DNA"/>
</dbReference>
<reference evidence="2 3" key="1">
    <citation type="journal article" date="2018" name="Evol. Lett.">
        <title>Horizontal gene cluster transfer increased hallucinogenic mushroom diversity.</title>
        <authorList>
            <person name="Reynolds H.T."/>
            <person name="Vijayakumar V."/>
            <person name="Gluck-Thaler E."/>
            <person name="Korotkin H.B."/>
            <person name="Matheny P.B."/>
            <person name="Slot J.C."/>
        </authorList>
    </citation>
    <scope>NUCLEOTIDE SEQUENCE [LARGE SCALE GENOMIC DNA]</scope>
    <source>
        <strain evidence="2 3">SRW20</strain>
    </source>
</reference>
<accession>A0A409WCM0</accession>
<evidence type="ECO:0000256" key="1">
    <source>
        <dbReference type="SAM" id="MobiDB-lite"/>
    </source>
</evidence>
<name>A0A409WCM0_9AGAR</name>
<dbReference type="Proteomes" id="UP000284706">
    <property type="component" value="Unassembled WGS sequence"/>
</dbReference>
<gene>
    <name evidence="2" type="ORF">CVT26_009841</name>
</gene>
<dbReference type="AlphaFoldDB" id="A0A409WCM0"/>
<sequence>MHPVSADMERVDNDGDHTSTKTFVVENPPQITLPALLPVLPTSSSDRPDESPFAYTSSSASVHHVGSPRGVVTTNTRRHWKLKFDEEVFSDQDTINLTRSSKHAAYIASLENYIERFHLHLAIHGIEPAYGTESNQYEGATGVQTALTGLQHDIEHFQRRLIVLKHATDGARPIEWYNTLS</sequence>
<comment type="caution">
    <text evidence="2">The sequence shown here is derived from an EMBL/GenBank/DDBJ whole genome shotgun (WGS) entry which is preliminary data.</text>
</comment>
<keyword evidence="3" id="KW-1185">Reference proteome</keyword>
<dbReference type="InParanoid" id="A0A409WCM0"/>
<evidence type="ECO:0000313" key="3">
    <source>
        <dbReference type="Proteomes" id="UP000284706"/>
    </source>
</evidence>
<proteinExistence type="predicted"/>
<feature type="compositionally biased region" description="Basic and acidic residues" evidence="1">
    <location>
        <begin position="7"/>
        <end position="19"/>
    </location>
</feature>